<dbReference type="InterPro" id="IPR024403">
    <property type="entry name" value="DHOase_cat"/>
</dbReference>
<dbReference type="SUPFAM" id="SSF51338">
    <property type="entry name" value="Composite domain of metallo-dependent hydrolases"/>
    <property type="match status" value="1"/>
</dbReference>
<evidence type="ECO:0000259" key="2">
    <source>
        <dbReference type="Pfam" id="PF12890"/>
    </source>
</evidence>
<dbReference type="GO" id="GO:0004038">
    <property type="term" value="F:allantoinase activity"/>
    <property type="evidence" value="ECO:0007669"/>
    <property type="project" value="TreeGrafter"/>
</dbReference>
<name>A0A382CNI6_9ZZZZ</name>
<dbReference type="CDD" id="cd01317">
    <property type="entry name" value="DHOase_IIa"/>
    <property type="match status" value="1"/>
</dbReference>
<dbReference type="PANTHER" id="PTHR43668">
    <property type="entry name" value="ALLANTOINASE"/>
    <property type="match status" value="1"/>
</dbReference>
<protein>
    <recommendedName>
        <fullName evidence="2">Dihydroorotase catalytic domain-containing protein</fullName>
    </recommendedName>
</protein>
<organism evidence="3">
    <name type="scientific">marine metagenome</name>
    <dbReference type="NCBI Taxonomy" id="408172"/>
    <lineage>
        <taxon>unclassified sequences</taxon>
        <taxon>metagenomes</taxon>
        <taxon>ecological metagenomes</taxon>
    </lineage>
</organism>
<sequence>MKKQYFLNANIIDTHNSLNEVGGLIIDENGLVEAIGKKVNKNNIPSREKVIDLQGKHIFPGIVDMRVFVGEPGYEYKENFRTLSNAALSGGVTSVVTMPNTDPIIDNVSIVDFLKRRGRDKSKINIFPTASLTKGLEGSNMTEFGLLQKKGIIAFTDGLKTIQNTRLMSRIMKSAHDLNSLILQHAEDLELSKNGMINDGIISTKLGLQGIPDLAELIIIERDLTLLESIKCRYHISQISSKKSVEIVNERKQKVKFTCGVSINNLSLNENDIGDFRTFLKLSPPLRTEEDRMSLVEGLNNKTIDVIVSDHKPEDEEQKRLTFAQAATGSSGIETLLPLSLELYHNGSVKLETIIQALTSNPAKILKINKGNLTIGNNADFCIVDINKPWIVKKDKLISKSKNTSIENKKLQGKVTNTFVKGVELFKL</sequence>
<dbReference type="GO" id="GO:0005737">
    <property type="term" value="C:cytoplasm"/>
    <property type="evidence" value="ECO:0007669"/>
    <property type="project" value="TreeGrafter"/>
</dbReference>
<keyword evidence="1" id="KW-0665">Pyrimidine biosynthesis</keyword>
<dbReference type="GO" id="GO:0004151">
    <property type="term" value="F:dihydroorotase activity"/>
    <property type="evidence" value="ECO:0007669"/>
    <property type="project" value="InterPro"/>
</dbReference>
<dbReference type="InterPro" id="IPR050138">
    <property type="entry name" value="DHOase/Allantoinase_Hydrolase"/>
</dbReference>
<dbReference type="InterPro" id="IPR004722">
    <property type="entry name" value="DHOase"/>
</dbReference>
<dbReference type="InterPro" id="IPR032466">
    <property type="entry name" value="Metal_Hydrolase"/>
</dbReference>
<gene>
    <name evidence="3" type="ORF">METZ01_LOCUS180560</name>
</gene>
<dbReference type="Gene3D" id="2.30.40.10">
    <property type="entry name" value="Urease, subunit C, domain 1"/>
    <property type="match status" value="1"/>
</dbReference>
<dbReference type="AlphaFoldDB" id="A0A382CNI6"/>
<feature type="domain" description="Dihydroorotase catalytic" evidence="2">
    <location>
        <begin position="55"/>
        <end position="244"/>
    </location>
</feature>
<dbReference type="GO" id="GO:0046872">
    <property type="term" value="F:metal ion binding"/>
    <property type="evidence" value="ECO:0007669"/>
    <property type="project" value="InterPro"/>
</dbReference>
<dbReference type="SUPFAM" id="SSF51556">
    <property type="entry name" value="Metallo-dependent hydrolases"/>
    <property type="match status" value="1"/>
</dbReference>
<dbReference type="Gene3D" id="3.20.20.140">
    <property type="entry name" value="Metal-dependent hydrolases"/>
    <property type="match status" value="1"/>
</dbReference>
<dbReference type="EMBL" id="UINC01035387">
    <property type="protein sequence ID" value="SVB27706.1"/>
    <property type="molecule type" value="Genomic_DNA"/>
</dbReference>
<dbReference type="InterPro" id="IPR011059">
    <property type="entry name" value="Metal-dep_hydrolase_composite"/>
</dbReference>
<dbReference type="GO" id="GO:0006221">
    <property type="term" value="P:pyrimidine nucleotide biosynthetic process"/>
    <property type="evidence" value="ECO:0007669"/>
    <property type="project" value="UniProtKB-KW"/>
</dbReference>
<dbReference type="GO" id="GO:0006145">
    <property type="term" value="P:purine nucleobase catabolic process"/>
    <property type="evidence" value="ECO:0007669"/>
    <property type="project" value="TreeGrafter"/>
</dbReference>
<evidence type="ECO:0000256" key="1">
    <source>
        <dbReference type="ARBA" id="ARBA00022975"/>
    </source>
</evidence>
<reference evidence="3" key="1">
    <citation type="submission" date="2018-05" db="EMBL/GenBank/DDBJ databases">
        <authorList>
            <person name="Lanie J.A."/>
            <person name="Ng W.-L."/>
            <person name="Kazmierczak K.M."/>
            <person name="Andrzejewski T.M."/>
            <person name="Davidsen T.M."/>
            <person name="Wayne K.J."/>
            <person name="Tettelin H."/>
            <person name="Glass J.I."/>
            <person name="Rusch D."/>
            <person name="Podicherti R."/>
            <person name="Tsui H.-C.T."/>
            <person name="Winkler M.E."/>
        </authorList>
    </citation>
    <scope>NUCLEOTIDE SEQUENCE</scope>
</reference>
<accession>A0A382CNI6</accession>
<evidence type="ECO:0000313" key="3">
    <source>
        <dbReference type="EMBL" id="SVB27706.1"/>
    </source>
</evidence>
<dbReference type="PANTHER" id="PTHR43668:SF2">
    <property type="entry name" value="ALLANTOINASE"/>
    <property type="match status" value="1"/>
</dbReference>
<dbReference type="Pfam" id="PF12890">
    <property type="entry name" value="DHOase"/>
    <property type="match status" value="1"/>
</dbReference>
<proteinExistence type="predicted"/>
<dbReference type="NCBIfam" id="TIGR00857">
    <property type="entry name" value="pyrC_multi"/>
    <property type="match status" value="1"/>
</dbReference>